<dbReference type="InterPro" id="IPR017896">
    <property type="entry name" value="4Fe4S_Fe-S-bd"/>
</dbReference>
<keyword evidence="4" id="KW-0411">Iron-sulfur</keyword>
<dbReference type="Pfam" id="PF13247">
    <property type="entry name" value="Fer4_11"/>
    <property type="match status" value="1"/>
</dbReference>
<dbReference type="GO" id="GO:0046872">
    <property type="term" value="F:metal ion binding"/>
    <property type="evidence" value="ECO:0007669"/>
    <property type="project" value="UniProtKB-KW"/>
</dbReference>
<evidence type="ECO:0000313" key="7">
    <source>
        <dbReference type="Proteomes" id="UP000824136"/>
    </source>
</evidence>
<dbReference type="GO" id="GO:0051539">
    <property type="term" value="F:4 iron, 4 sulfur cluster binding"/>
    <property type="evidence" value="ECO:0007669"/>
    <property type="project" value="UniProtKB-KW"/>
</dbReference>
<dbReference type="SUPFAM" id="SSF54862">
    <property type="entry name" value="4Fe-4S ferredoxins"/>
    <property type="match status" value="1"/>
</dbReference>
<reference evidence="6" key="1">
    <citation type="submission" date="2020-10" db="EMBL/GenBank/DDBJ databases">
        <authorList>
            <person name="Gilroy R."/>
        </authorList>
    </citation>
    <scope>NUCLEOTIDE SEQUENCE</scope>
    <source>
        <strain evidence="6">CHK33-4379</strain>
    </source>
</reference>
<keyword evidence="1" id="KW-0004">4Fe-4S</keyword>
<dbReference type="EMBL" id="DVLL01000016">
    <property type="protein sequence ID" value="HIT58889.1"/>
    <property type="molecule type" value="Genomic_DNA"/>
</dbReference>
<evidence type="ECO:0000256" key="4">
    <source>
        <dbReference type="ARBA" id="ARBA00023014"/>
    </source>
</evidence>
<evidence type="ECO:0000259" key="5">
    <source>
        <dbReference type="PROSITE" id="PS51379"/>
    </source>
</evidence>
<dbReference type="InterPro" id="IPR017900">
    <property type="entry name" value="4Fe4S_Fe_S_CS"/>
</dbReference>
<evidence type="ECO:0000256" key="3">
    <source>
        <dbReference type="ARBA" id="ARBA00023004"/>
    </source>
</evidence>
<dbReference type="Proteomes" id="UP000824136">
    <property type="component" value="Unassembled WGS sequence"/>
</dbReference>
<accession>A0A9D1GT92</accession>
<keyword evidence="3" id="KW-0408">Iron</keyword>
<dbReference type="AlphaFoldDB" id="A0A9D1GT92"/>
<keyword evidence="2" id="KW-0479">Metal-binding</keyword>
<name>A0A9D1GT92_9FIRM</name>
<dbReference type="InterPro" id="IPR050954">
    <property type="entry name" value="ET_IronSulfur_Cluster-Binding"/>
</dbReference>
<evidence type="ECO:0000256" key="1">
    <source>
        <dbReference type="ARBA" id="ARBA00022485"/>
    </source>
</evidence>
<dbReference type="PANTHER" id="PTHR43177:SF3">
    <property type="entry name" value="PROTEIN NRFC HOMOLOG"/>
    <property type="match status" value="1"/>
</dbReference>
<organism evidence="6 7">
    <name type="scientific">Candidatus Faeciplasma pullistercoris</name>
    <dbReference type="NCBI Taxonomy" id="2840800"/>
    <lineage>
        <taxon>Bacteria</taxon>
        <taxon>Bacillati</taxon>
        <taxon>Bacillota</taxon>
        <taxon>Clostridia</taxon>
        <taxon>Eubacteriales</taxon>
        <taxon>Oscillospiraceae</taxon>
        <taxon>Oscillospiraceae incertae sedis</taxon>
        <taxon>Candidatus Faeciplasma</taxon>
    </lineage>
</organism>
<feature type="domain" description="4Fe-4S ferredoxin-type" evidence="5">
    <location>
        <begin position="81"/>
        <end position="110"/>
    </location>
</feature>
<protein>
    <submittedName>
        <fullName evidence="6">4Fe-4S binding protein</fullName>
    </submittedName>
</protein>
<evidence type="ECO:0000313" key="6">
    <source>
        <dbReference type="EMBL" id="HIT58889.1"/>
    </source>
</evidence>
<feature type="domain" description="4Fe-4S ferredoxin-type" evidence="5">
    <location>
        <begin position="2"/>
        <end position="31"/>
    </location>
</feature>
<dbReference type="PANTHER" id="PTHR43177">
    <property type="entry name" value="PROTEIN NRFC"/>
    <property type="match status" value="1"/>
</dbReference>
<dbReference type="PROSITE" id="PS00198">
    <property type="entry name" value="4FE4S_FER_1"/>
    <property type="match status" value="1"/>
</dbReference>
<gene>
    <name evidence="6" type="ORF">IAC39_04160</name>
</gene>
<dbReference type="Gene3D" id="3.30.70.20">
    <property type="match status" value="1"/>
</dbReference>
<dbReference type="PROSITE" id="PS51379">
    <property type="entry name" value="4FE4S_FER_2"/>
    <property type="match status" value="2"/>
</dbReference>
<comment type="caution">
    <text evidence="6">The sequence shown here is derived from an EMBL/GenBank/DDBJ whole genome shotgun (WGS) entry which is preliminary data.</text>
</comment>
<proteinExistence type="predicted"/>
<sequence>MKRVYVNEKWCLGCHLCEYNCAFANSGCDDMVKALKGKDIYPRIKVEGDDKITYAVSCRHCTDPICVRSCISGALSKSEDGMVSIDKNKCIGCLTCVLVCPYGAISQDETGAVQKCELCLRNSSGEPACVKGCPNRAIVYEER</sequence>
<evidence type="ECO:0000256" key="2">
    <source>
        <dbReference type="ARBA" id="ARBA00022723"/>
    </source>
</evidence>
<reference evidence="6" key="2">
    <citation type="journal article" date="2021" name="PeerJ">
        <title>Extensive microbial diversity within the chicken gut microbiome revealed by metagenomics and culture.</title>
        <authorList>
            <person name="Gilroy R."/>
            <person name="Ravi A."/>
            <person name="Getino M."/>
            <person name="Pursley I."/>
            <person name="Horton D.L."/>
            <person name="Alikhan N.F."/>
            <person name="Baker D."/>
            <person name="Gharbi K."/>
            <person name="Hall N."/>
            <person name="Watson M."/>
            <person name="Adriaenssens E.M."/>
            <person name="Foster-Nyarko E."/>
            <person name="Jarju S."/>
            <person name="Secka A."/>
            <person name="Antonio M."/>
            <person name="Oren A."/>
            <person name="Chaudhuri R.R."/>
            <person name="La Ragione R."/>
            <person name="Hildebrand F."/>
            <person name="Pallen M.J."/>
        </authorList>
    </citation>
    <scope>NUCLEOTIDE SEQUENCE</scope>
    <source>
        <strain evidence="6">CHK33-4379</strain>
    </source>
</reference>